<sequence>MQVQNDSYVINSVIYELNVTAQAFVKFQDILTCRCVPQHTGGGGLVSGTPTLCAPSEGVPPPAAIASGPGGLQGASYPQHEPTSSNVNTENNRRLGILEQRLE</sequence>
<evidence type="ECO:0000256" key="1">
    <source>
        <dbReference type="SAM" id="MobiDB-lite"/>
    </source>
</evidence>
<accession>A0ABQ9U051</accession>
<feature type="region of interest" description="Disordered" evidence="1">
    <location>
        <begin position="63"/>
        <end position="103"/>
    </location>
</feature>
<feature type="compositionally biased region" description="Polar residues" evidence="1">
    <location>
        <begin position="81"/>
        <end position="90"/>
    </location>
</feature>
<organism evidence="2 3">
    <name type="scientific">Saguinus oedipus</name>
    <name type="common">Cotton-top tamarin</name>
    <name type="synonym">Oedipomidas oedipus</name>
    <dbReference type="NCBI Taxonomy" id="9490"/>
    <lineage>
        <taxon>Eukaryota</taxon>
        <taxon>Metazoa</taxon>
        <taxon>Chordata</taxon>
        <taxon>Craniata</taxon>
        <taxon>Vertebrata</taxon>
        <taxon>Euteleostomi</taxon>
        <taxon>Mammalia</taxon>
        <taxon>Eutheria</taxon>
        <taxon>Euarchontoglires</taxon>
        <taxon>Primates</taxon>
        <taxon>Haplorrhini</taxon>
        <taxon>Platyrrhini</taxon>
        <taxon>Cebidae</taxon>
        <taxon>Callitrichinae</taxon>
        <taxon>Saguinus</taxon>
    </lineage>
</organism>
<comment type="caution">
    <text evidence="2">The sequence shown here is derived from an EMBL/GenBank/DDBJ whole genome shotgun (WGS) entry which is preliminary data.</text>
</comment>
<dbReference type="EMBL" id="JASSZA010000018">
    <property type="protein sequence ID" value="KAK2089767.1"/>
    <property type="molecule type" value="Genomic_DNA"/>
</dbReference>
<proteinExistence type="predicted"/>
<gene>
    <name evidence="2" type="ORF">P7K49_032433</name>
</gene>
<protein>
    <submittedName>
        <fullName evidence="2">Uncharacterized protein</fullName>
    </submittedName>
</protein>
<name>A0ABQ9U051_SAGOE</name>
<dbReference type="Proteomes" id="UP001266305">
    <property type="component" value="Unassembled WGS sequence"/>
</dbReference>
<evidence type="ECO:0000313" key="3">
    <source>
        <dbReference type="Proteomes" id="UP001266305"/>
    </source>
</evidence>
<keyword evidence="3" id="KW-1185">Reference proteome</keyword>
<reference evidence="2 3" key="1">
    <citation type="submission" date="2023-05" db="EMBL/GenBank/DDBJ databases">
        <title>B98-5 Cell Line De Novo Hybrid Assembly: An Optical Mapping Approach.</title>
        <authorList>
            <person name="Kananen K."/>
            <person name="Auerbach J.A."/>
            <person name="Kautto E."/>
            <person name="Blachly J.S."/>
        </authorList>
    </citation>
    <scope>NUCLEOTIDE SEQUENCE [LARGE SCALE GENOMIC DNA]</scope>
    <source>
        <strain evidence="2">B95-8</strain>
        <tissue evidence="2">Cell line</tissue>
    </source>
</reference>
<evidence type="ECO:0000313" key="2">
    <source>
        <dbReference type="EMBL" id="KAK2089767.1"/>
    </source>
</evidence>